<dbReference type="Gene3D" id="3.90.830.10">
    <property type="entry name" value="Syntaxin Binding Protein 1, Chain A, domain 2"/>
    <property type="match status" value="1"/>
</dbReference>
<gene>
    <name evidence="1" type="ORF">Syun_015038</name>
</gene>
<proteinExistence type="predicted"/>
<evidence type="ECO:0000313" key="2">
    <source>
        <dbReference type="Proteomes" id="UP001420932"/>
    </source>
</evidence>
<name>A0AAP0JM60_9MAGN</name>
<sequence>MPFLKANMYENFGDKLGMNIKKMVDEFRQDGYPAKIMLLYFAEDVPKFVDNYPEYIKKHGNVS</sequence>
<organism evidence="1 2">
    <name type="scientific">Stephania yunnanensis</name>
    <dbReference type="NCBI Taxonomy" id="152371"/>
    <lineage>
        <taxon>Eukaryota</taxon>
        <taxon>Viridiplantae</taxon>
        <taxon>Streptophyta</taxon>
        <taxon>Embryophyta</taxon>
        <taxon>Tracheophyta</taxon>
        <taxon>Spermatophyta</taxon>
        <taxon>Magnoliopsida</taxon>
        <taxon>Ranunculales</taxon>
        <taxon>Menispermaceae</taxon>
        <taxon>Menispermoideae</taxon>
        <taxon>Cissampelideae</taxon>
        <taxon>Stephania</taxon>
    </lineage>
</organism>
<protein>
    <submittedName>
        <fullName evidence="1">Uncharacterized protein</fullName>
    </submittedName>
</protein>
<evidence type="ECO:0000313" key="1">
    <source>
        <dbReference type="EMBL" id="KAK9135708.1"/>
    </source>
</evidence>
<keyword evidence="2" id="KW-1185">Reference proteome</keyword>
<dbReference type="AlphaFoldDB" id="A0AAP0JM60"/>
<reference evidence="1 2" key="1">
    <citation type="submission" date="2024-01" db="EMBL/GenBank/DDBJ databases">
        <title>Genome assemblies of Stephania.</title>
        <authorList>
            <person name="Yang L."/>
        </authorList>
    </citation>
    <scope>NUCLEOTIDE SEQUENCE [LARGE SCALE GENOMIC DNA]</scope>
    <source>
        <strain evidence="1">YNDBR</strain>
        <tissue evidence="1">Leaf</tissue>
    </source>
</reference>
<dbReference type="InterPro" id="IPR043127">
    <property type="entry name" value="Sec-1-like_dom3a"/>
</dbReference>
<accession>A0AAP0JM60</accession>
<dbReference type="Proteomes" id="UP001420932">
    <property type="component" value="Unassembled WGS sequence"/>
</dbReference>
<dbReference type="EMBL" id="JBBNAF010000006">
    <property type="protein sequence ID" value="KAK9135708.1"/>
    <property type="molecule type" value="Genomic_DNA"/>
</dbReference>
<comment type="caution">
    <text evidence="1">The sequence shown here is derived from an EMBL/GenBank/DDBJ whole genome shotgun (WGS) entry which is preliminary data.</text>
</comment>